<evidence type="ECO:0000313" key="2">
    <source>
        <dbReference type="Proteomes" id="UP001396334"/>
    </source>
</evidence>
<organism evidence="1 2">
    <name type="scientific">Hibiscus sabdariffa</name>
    <name type="common">roselle</name>
    <dbReference type="NCBI Taxonomy" id="183260"/>
    <lineage>
        <taxon>Eukaryota</taxon>
        <taxon>Viridiplantae</taxon>
        <taxon>Streptophyta</taxon>
        <taxon>Embryophyta</taxon>
        <taxon>Tracheophyta</taxon>
        <taxon>Spermatophyta</taxon>
        <taxon>Magnoliopsida</taxon>
        <taxon>eudicotyledons</taxon>
        <taxon>Gunneridae</taxon>
        <taxon>Pentapetalae</taxon>
        <taxon>rosids</taxon>
        <taxon>malvids</taxon>
        <taxon>Malvales</taxon>
        <taxon>Malvaceae</taxon>
        <taxon>Malvoideae</taxon>
        <taxon>Hibiscus</taxon>
    </lineage>
</organism>
<keyword evidence="2" id="KW-1185">Reference proteome</keyword>
<evidence type="ECO:0000313" key="1">
    <source>
        <dbReference type="EMBL" id="KAK9018359.1"/>
    </source>
</evidence>
<dbReference type="EMBL" id="JBBPBN010000019">
    <property type="protein sequence ID" value="KAK9018359.1"/>
    <property type="molecule type" value="Genomic_DNA"/>
</dbReference>
<reference evidence="1 2" key="1">
    <citation type="journal article" date="2024" name="G3 (Bethesda)">
        <title>Genome assembly of Hibiscus sabdariffa L. provides insights into metabolisms of medicinal natural products.</title>
        <authorList>
            <person name="Kim T."/>
        </authorList>
    </citation>
    <scope>NUCLEOTIDE SEQUENCE [LARGE SCALE GENOMIC DNA]</scope>
    <source>
        <strain evidence="1">TK-2024</strain>
        <tissue evidence="1">Old leaves</tissue>
    </source>
</reference>
<protein>
    <submittedName>
        <fullName evidence="1">Uncharacterized protein</fullName>
    </submittedName>
</protein>
<comment type="caution">
    <text evidence="1">The sequence shown here is derived from an EMBL/GenBank/DDBJ whole genome shotgun (WGS) entry which is preliminary data.</text>
</comment>
<accession>A0ABR2RZP5</accession>
<gene>
    <name evidence="1" type="ORF">V6N11_001335</name>
</gene>
<sequence>MVMKVQGMDGVMELQCLGKYAISTLRSAEPNLLVVGELKARGVAFKAGLLGVLAAGCIKGYTAAARCMCGVLAAWWCCSYMGI</sequence>
<dbReference type="Proteomes" id="UP001396334">
    <property type="component" value="Unassembled WGS sequence"/>
</dbReference>
<proteinExistence type="predicted"/>
<name>A0ABR2RZP5_9ROSI</name>